<dbReference type="RefSeq" id="WP_169146264.1">
    <property type="nucleotide sequence ID" value="NZ_JABBGA010000009.1"/>
</dbReference>
<name>A0A848G5X8_9RHOO</name>
<dbReference type="Proteomes" id="UP000580043">
    <property type="component" value="Unassembled WGS sequence"/>
</dbReference>
<feature type="transmembrane region" description="Helical" evidence="2">
    <location>
        <begin position="63"/>
        <end position="86"/>
    </location>
</feature>
<gene>
    <name evidence="3" type="ORF">HHL15_13315</name>
</gene>
<feature type="transmembrane region" description="Helical" evidence="2">
    <location>
        <begin position="148"/>
        <end position="166"/>
    </location>
</feature>
<dbReference type="Pfam" id="PF07332">
    <property type="entry name" value="Phage_holin_3_6"/>
    <property type="match status" value="1"/>
</dbReference>
<dbReference type="EMBL" id="JABBGA010000009">
    <property type="protein sequence ID" value="NML26729.1"/>
    <property type="molecule type" value="Genomic_DNA"/>
</dbReference>
<protein>
    <submittedName>
        <fullName evidence="3">Uncharacterized protein</fullName>
    </submittedName>
</protein>
<reference evidence="3 4" key="1">
    <citation type="submission" date="2020-04" db="EMBL/GenBank/DDBJ databases">
        <title>Zoogloea sp. G-4-1-14 isolated from soil.</title>
        <authorList>
            <person name="Dahal R.H."/>
        </authorList>
    </citation>
    <scope>NUCLEOTIDE SEQUENCE [LARGE SCALE GENOMIC DNA]</scope>
    <source>
        <strain evidence="3 4">G-4-1-14</strain>
    </source>
</reference>
<dbReference type="InterPro" id="IPR009937">
    <property type="entry name" value="Phage_holin_3_6"/>
</dbReference>
<keyword evidence="4" id="KW-1185">Reference proteome</keyword>
<keyword evidence="2" id="KW-0812">Transmembrane</keyword>
<feature type="region of interest" description="Disordered" evidence="1">
    <location>
        <begin position="106"/>
        <end position="127"/>
    </location>
</feature>
<evidence type="ECO:0000313" key="3">
    <source>
        <dbReference type="EMBL" id="NML26729.1"/>
    </source>
</evidence>
<accession>A0A848G5X8</accession>
<keyword evidence="2" id="KW-0472">Membrane</keyword>
<feature type="region of interest" description="Disordered" evidence="1">
    <location>
        <begin position="208"/>
        <end position="235"/>
    </location>
</feature>
<proteinExistence type="predicted"/>
<sequence length="235" mass="24714">MLASLHLAARRVLSLAILEGKQASLRLVSMLGLALLAAGLAITGWLGLLACIVVTLVQNNIASWGSALGIAALLSFAGAGGLALMLMRQGSRPLFAATQRQLEPDRDLESAVNDDRPPLAPHEQEVREGRMAAQAEYQVLRKRLRRRLGSPLIIGAGMLAGIAAGYLVRGRHRHKAPLGAGRPSAWMQVLGSLQVLTPLWIALHSASRPPASAAPDSAPHADGGAKAMEGEHRGP</sequence>
<dbReference type="AlphaFoldDB" id="A0A848G5X8"/>
<feature type="transmembrane region" description="Helical" evidence="2">
    <location>
        <begin position="31"/>
        <end position="57"/>
    </location>
</feature>
<evidence type="ECO:0000256" key="1">
    <source>
        <dbReference type="SAM" id="MobiDB-lite"/>
    </source>
</evidence>
<evidence type="ECO:0000256" key="2">
    <source>
        <dbReference type="SAM" id="Phobius"/>
    </source>
</evidence>
<keyword evidence="2" id="KW-1133">Transmembrane helix</keyword>
<organism evidence="3 4">
    <name type="scientific">Zoogloea dura</name>
    <dbReference type="NCBI Taxonomy" id="2728840"/>
    <lineage>
        <taxon>Bacteria</taxon>
        <taxon>Pseudomonadati</taxon>
        <taxon>Pseudomonadota</taxon>
        <taxon>Betaproteobacteria</taxon>
        <taxon>Rhodocyclales</taxon>
        <taxon>Zoogloeaceae</taxon>
        <taxon>Zoogloea</taxon>
    </lineage>
</organism>
<evidence type="ECO:0000313" key="4">
    <source>
        <dbReference type="Proteomes" id="UP000580043"/>
    </source>
</evidence>
<feature type="compositionally biased region" description="Low complexity" evidence="1">
    <location>
        <begin position="208"/>
        <end position="225"/>
    </location>
</feature>
<comment type="caution">
    <text evidence="3">The sequence shown here is derived from an EMBL/GenBank/DDBJ whole genome shotgun (WGS) entry which is preliminary data.</text>
</comment>